<dbReference type="EMBL" id="SQQU01000008">
    <property type="protein sequence ID" value="MQS30037.1"/>
    <property type="molecule type" value="Genomic_DNA"/>
</dbReference>
<evidence type="ECO:0000256" key="1">
    <source>
        <dbReference type="SAM" id="MobiDB-lite"/>
    </source>
</evidence>
<dbReference type="InterPro" id="IPR006427">
    <property type="entry name" value="Portal_HK97"/>
</dbReference>
<dbReference type="InterPro" id="IPR006944">
    <property type="entry name" value="Phage/GTA_portal"/>
</dbReference>
<dbReference type="AlphaFoldDB" id="A0A1X9TNY9"/>
<dbReference type="Gene3D" id="1.20.1270.210">
    <property type="match status" value="1"/>
</dbReference>
<dbReference type="Gene3D" id="3.30.1120.70">
    <property type="match status" value="1"/>
</dbReference>
<protein>
    <submittedName>
        <fullName evidence="2">Phage portal protein</fullName>
    </submittedName>
</protein>
<accession>A0A1X9TNY9</accession>
<sequence length="425" mass="47305">MADTDYSIDLRTRSPFWARMASILTGGRLVTPDKGSQMAGTSAHGVVGDSVVTDERNMQISTVWACIRLISTVTASLPLDVYQTKNDQRTKVDNSHPLAKLLRFRPNNFMTALEFREAMTMQLCAYGNAYAHVERNSVGDVISMVPLMSANMEVRLSDNGKNIIYRYRRDTEYADFSQKEIFHLKGFGFNGLTGLSPLAFSAKSAGVAIAMEDNQREFFANGAKSPQILMTDGKVLTKEQRGQLEENFKEIAGGPVKKRLWILESGFTTQPIGVSPQDSEILSARKFQVAELARFYGVPPHLVGDVDKTTSWGSGIEQQNLGFLQYTLKPYLDRWEYSIERWLVKESEQGIIHAEHNLDGLLRGDSTSRASFMQIMVNTGIRTVNEVRRLDNLPPLPGGDVATRQSQNVPITDLGTNKEPRNAGA</sequence>
<organism evidence="2 3">
    <name type="scientific">Escherichia coli</name>
    <dbReference type="NCBI Taxonomy" id="562"/>
    <lineage>
        <taxon>Bacteria</taxon>
        <taxon>Pseudomonadati</taxon>
        <taxon>Pseudomonadota</taxon>
        <taxon>Gammaproteobacteria</taxon>
        <taxon>Enterobacterales</taxon>
        <taxon>Enterobacteriaceae</taxon>
        <taxon>Escherichia</taxon>
    </lineage>
</organism>
<comment type="caution">
    <text evidence="2">The sequence shown here is derived from an EMBL/GenBank/DDBJ whole genome shotgun (WGS) entry which is preliminary data.</text>
</comment>
<proteinExistence type="predicted"/>
<name>A0A1X9TNY9_ECOLX</name>
<dbReference type="Pfam" id="PF04860">
    <property type="entry name" value="Phage_portal"/>
    <property type="match status" value="1"/>
</dbReference>
<feature type="compositionally biased region" description="Basic and acidic residues" evidence="1">
    <location>
        <begin position="416"/>
        <end position="425"/>
    </location>
</feature>
<evidence type="ECO:0000313" key="2">
    <source>
        <dbReference type="EMBL" id="MQS30037.1"/>
    </source>
</evidence>
<dbReference type="NCBIfam" id="TIGR01537">
    <property type="entry name" value="portal_HK97"/>
    <property type="match status" value="1"/>
</dbReference>
<dbReference type="Proteomes" id="UP000460351">
    <property type="component" value="Unassembled WGS sequence"/>
</dbReference>
<dbReference type="RefSeq" id="WP_042346275.1">
    <property type="nucleotide sequence ID" value="NZ_BNGA01000001.1"/>
</dbReference>
<reference evidence="2 3" key="1">
    <citation type="journal article" date="2019" name="Microorganisms">
        <title>Characteristics of Carbapenem-Resistant and Colistin-Resistant Escherichia coli Co-Producing NDM-1 and MCR-1 from Pig Farms in China.</title>
        <authorList>
            <person name="Peng Z."/>
            <person name="Li X."/>
            <person name="Hu Z."/>
            <person name="Li Z."/>
            <person name="Lv Y."/>
            <person name="Lei M."/>
            <person name="Wu B."/>
            <person name="Chen H."/>
            <person name="Wang X."/>
        </authorList>
    </citation>
    <scope>NUCLEOTIDE SEQUENCE [LARGE SCALE GENOMIC DNA]</scope>
    <source>
        <strain evidence="2 3">RXD010</strain>
    </source>
</reference>
<feature type="region of interest" description="Disordered" evidence="1">
    <location>
        <begin position="395"/>
        <end position="425"/>
    </location>
</feature>
<evidence type="ECO:0000313" key="3">
    <source>
        <dbReference type="Proteomes" id="UP000460351"/>
    </source>
</evidence>
<dbReference type="Gene3D" id="3.40.140.120">
    <property type="match status" value="1"/>
</dbReference>
<gene>
    <name evidence="2" type="ORF">E4K51_07560</name>
</gene>